<dbReference type="AlphaFoldDB" id="A0A9P5CYY9"/>
<keyword evidence="2" id="KW-1185">Reference proteome</keyword>
<organism evidence="1 2">
    <name type="scientific">Geosmithia morbida</name>
    <dbReference type="NCBI Taxonomy" id="1094350"/>
    <lineage>
        <taxon>Eukaryota</taxon>
        <taxon>Fungi</taxon>
        <taxon>Dikarya</taxon>
        <taxon>Ascomycota</taxon>
        <taxon>Pezizomycotina</taxon>
        <taxon>Sordariomycetes</taxon>
        <taxon>Hypocreomycetidae</taxon>
        <taxon>Hypocreales</taxon>
        <taxon>Bionectriaceae</taxon>
        <taxon>Geosmithia</taxon>
    </lineage>
</organism>
<dbReference type="RefSeq" id="XP_035318549.1">
    <property type="nucleotide sequence ID" value="XM_035465561.1"/>
</dbReference>
<proteinExistence type="predicted"/>
<accession>A0A9P5CYY9</accession>
<evidence type="ECO:0000313" key="2">
    <source>
        <dbReference type="Proteomes" id="UP000749293"/>
    </source>
</evidence>
<dbReference type="OrthoDB" id="5121375at2759"/>
<dbReference type="EMBL" id="JAANYQ010000020">
    <property type="protein sequence ID" value="KAF4119897.1"/>
    <property type="molecule type" value="Genomic_DNA"/>
</dbReference>
<sequence>MGGAGATSEAISKSGVVASMLENLNGLHGPPYKPTGNNDRDSQVLRERLFAYNKTRFFEEFSYPYQRSQTRPERWDRKTEVIGKDGFVSFPVEESNNVRWYVENRILQGSDLPEAEKNNFKADVGDMVQSLIMTDGYGWQADEFVRTYSDLRVEGMIIWDVISAPDPSGNNPTSQRLMVLHYVGAGYYRRK</sequence>
<comment type="caution">
    <text evidence="1">The sequence shown here is derived from an EMBL/GenBank/DDBJ whole genome shotgun (WGS) entry which is preliminary data.</text>
</comment>
<dbReference type="Proteomes" id="UP000749293">
    <property type="component" value="Unassembled WGS sequence"/>
</dbReference>
<gene>
    <name evidence="1" type="ORF">GMORB2_3585</name>
</gene>
<dbReference type="GeneID" id="55969813"/>
<evidence type="ECO:0000313" key="1">
    <source>
        <dbReference type="EMBL" id="KAF4119897.1"/>
    </source>
</evidence>
<reference evidence="1" key="1">
    <citation type="submission" date="2020-03" db="EMBL/GenBank/DDBJ databases">
        <title>Site-based positive gene gene selection in Geosmithia morbida across the United States reveals a broad range of putative effectors and factors for local host and environmental adapation.</title>
        <authorList>
            <person name="Onufrak A."/>
            <person name="Murdoch R.W."/>
            <person name="Gazis R."/>
            <person name="Huff M."/>
            <person name="Staton M."/>
            <person name="Klingeman W."/>
            <person name="Hadziabdic D."/>
        </authorList>
    </citation>
    <scope>NUCLEOTIDE SEQUENCE</scope>
    <source>
        <strain evidence="1">1262</strain>
    </source>
</reference>
<protein>
    <submittedName>
        <fullName evidence="1">Uncharacterized protein</fullName>
    </submittedName>
</protein>
<name>A0A9P5CYY9_9HYPO</name>